<reference evidence="2" key="1">
    <citation type="submission" date="2021-02" db="EMBL/GenBank/DDBJ databases">
        <authorList>
            <person name="Dougan E. K."/>
            <person name="Rhodes N."/>
            <person name="Thang M."/>
            <person name="Chan C."/>
        </authorList>
    </citation>
    <scope>NUCLEOTIDE SEQUENCE</scope>
</reference>
<feature type="compositionally biased region" description="Polar residues" evidence="1">
    <location>
        <begin position="92"/>
        <end position="112"/>
    </location>
</feature>
<sequence length="112" mass="12087">MQPGKPTVLNSSAVVLHTKSAGVSEPCIECLKMPARAASCRPAVALTTDPNTTAAAAETAQQLPAKNKANNENNNNQNDNNNSNNNNNNNNPQFTNKQTSKQTNRQLQMRKL</sequence>
<evidence type="ECO:0000313" key="2">
    <source>
        <dbReference type="EMBL" id="CAE8607445.1"/>
    </source>
</evidence>
<comment type="caution">
    <text evidence="2">The sequence shown here is derived from an EMBL/GenBank/DDBJ whole genome shotgun (WGS) entry which is preliminary data.</text>
</comment>
<gene>
    <name evidence="2" type="ORF">PGLA1383_LOCUS25382</name>
    <name evidence="3" type="ORF">PGLA2088_LOCUS40523</name>
</gene>
<protein>
    <submittedName>
        <fullName evidence="2">Uncharacterized protein</fullName>
    </submittedName>
</protein>
<dbReference type="EMBL" id="CAJNNV010021558">
    <property type="protein sequence ID" value="CAE8607445.1"/>
    <property type="molecule type" value="Genomic_DNA"/>
</dbReference>
<dbReference type="EMBL" id="CAJNNW010033497">
    <property type="protein sequence ID" value="CAE8719228.1"/>
    <property type="molecule type" value="Genomic_DNA"/>
</dbReference>
<keyword evidence="4" id="KW-1185">Reference proteome</keyword>
<organism evidence="2 4">
    <name type="scientific">Polarella glacialis</name>
    <name type="common">Dinoflagellate</name>
    <dbReference type="NCBI Taxonomy" id="89957"/>
    <lineage>
        <taxon>Eukaryota</taxon>
        <taxon>Sar</taxon>
        <taxon>Alveolata</taxon>
        <taxon>Dinophyceae</taxon>
        <taxon>Suessiales</taxon>
        <taxon>Suessiaceae</taxon>
        <taxon>Polarella</taxon>
    </lineage>
</organism>
<evidence type="ECO:0000313" key="3">
    <source>
        <dbReference type="EMBL" id="CAE8719228.1"/>
    </source>
</evidence>
<proteinExistence type="predicted"/>
<dbReference type="Proteomes" id="UP000654075">
    <property type="component" value="Unassembled WGS sequence"/>
</dbReference>
<dbReference type="AlphaFoldDB" id="A0A813F2R6"/>
<name>A0A813F2R6_POLGL</name>
<evidence type="ECO:0000256" key="1">
    <source>
        <dbReference type="SAM" id="MobiDB-lite"/>
    </source>
</evidence>
<evidence type="ECO:0000313" key="4">
    <source>
        <dbReference type="Proteomes" id="UP000654075"/>
    </source>
</evidence>
<accession>A0A813F2R6</accession>
<feature type="compositionally biased region" description="Low complexity" evidence="1">
    <location>
        <begin position="61"/>
        <end position="91"/>
    </location>
</feature>
<dbReference type="Proteomes" id="UP000626109">
    <property type="component" value="Unassembled WGS sequence"/>
</dbReference>
<feature type="region of interest" description="Disordered" evidence="1">
    <location>
        <begin position="61"/>
        <end position="112"/>
    </location>
</feature>